<comment type="function">
    <text evidence="3">Catalyzes the formation of sulfite from phosphoadenosine 5'-phosphosulfate (PAPS) using thioredoxin as an electron donor.</text>
</comment>
<comment type="caution">
    <text evidence="3">Lacks conserved residue(s) required for the propagation of feature annotation.</text>
</comment>
<reference evidence="5" key="1">
    <citation type="submission" date="2022-10" db="EMBL/GenBank/DDBJ databases">
        <title>Catenovulum adriacola sp. nov. isolated in the Harbour of Susak.</title>
        <authorList>
            <person name="Schoch T."/>
            <person name="Reich S.J."/>
            <person name="Stoeferle S."/>
            <person name="Flaiz M."/>
            <person name="Kazda M."/>
            <person name="Riedel C.U."/>
            <person name="Duerre P."/>
        </authorList>
    </citation>
    <scope>NUCLEOTIDE SEQUENCE</scope>
    <source>
        <strain evidence="5">TS8</strain>
    </source>
</reference>
<sequence length="248" mass="28542">MPDIDFNALLKAEKSEQDEKLASVNAELESLTPQQRVAWAAKHLPSKQILSSSFGIQAAVMLNLVNSEVNNIPVILTDTGYLFPETYEFIDQLTERLNLNLKVYQANISTAWQEQRFGKLWEQGVEGIEKYNQINKVEPMKRALEEFDAQVWFTGLRRDQSSSRANLPVLQISGGRYKFYPIIDWTNKDVHYYLKEHNLPYHPLWDMGYVSVGDWHTSRPLELGMTEEETRFFGLKRECGLHEGGSGI</sequence>
<dbReference type="EMBL" id="CP109965">
    <property type="protein sequence ID" value="WAJ69147.1"/>
    <property type="molecule type" value="Genomic_DNA"/>
</dbReference>
<dbReference type="InterPro" id="IPR004511">
    <property type="entry name" value="PAPS/APS_Rdtase"/>
</dbReference>
<evidence type="ECO:0000256" key="3">
    <source>
        <dbReference type="HAMAP-Rule" id="MF_00063"/>
    </source>
</evidence>
<dbReference type="GO" id="GO:0004604">
    <property type="term" value="F:phosphoadenylyl-sulfate reductase (thioredoxin) activity"/>
    <property type="evidence" value="ECO:0007669"/>
    <property type="project" value="UniProtKB-EC"/>
</dbReference>
<gene>
    <name evidence="3" type="primary">cysH</name>
    <name evidence="5" type="ORF">OLW01_08080</name>
</gene>
<dbReference type="NCBIfam" id="NF002537">
    <property type="entry name" value="PRK02090.1"/>
    <property type="match status" value="1"/>
</dbReference>
<proteinExistence type="inferred from homology"/>
<dbReference type="NCBIfam" id="TIGR02057">
    <property type="entry name" value="PAPS_reductase"/>
    <property type="match status" value="1"/>
</dbReference>
<dbReference type="PANTHER" id="PTHR46509:SF1">
    <property type="entry name" value="PHOSPHOADENOSINE PHOSPHOSULFATE REDUCTASE"/>
    <property type="match status" value="1"/>
</dbReference>
<dbReference type="InterPro" id="IPR014729">
    <property type="entry name" value="Rossmann-like_a/b/a_fold"/>
</dbReference>
<comment type="catalytic activity">
    <reaction evidence="3">
        <text>[thioredoxin]-disulfide + sulfite + adenosine 3',5'-bisphosphate + 2 H(+) = [thioredoxin]-dithiol + 3'-phosphoadenylyl sulfate</text>
        <dbReference type="Rhea" id="RHEA:11724"/>
        <dbReference type="Rhea" id="RHEA-COMP:10698"/>
        <dbReference type="Rhea" id="RHEA-COMP:10700"/>
        <dbReference type="ChEBI" id="CHEBI:15378"/>
        <dbReference type="ChEBI" id="CHEBI:17359"/>
        <dbReference type="ChEBI" id="CHEBI:29950"/>
        <dbReference type="ChEBI" id="CHEBI:50058"/>
        <dbReference type="ChEBI" id="CHEBI:58339"/>
        <dbReference type="ChEBI" id="CHEBI:58343"/>
        <dbReference type="EC" id="1.8.4.8"/>
    </reaction>
</comment>
<dbReference type="PIRSF" id="PIRSF000857">
    <property type="entry name" value="PAPS_reductase"/>
    <property type="match status" value="1"/>
</dbReference>
<feature type="domain" description="Phosphoadenosine phosphosulphate reductase" evidence="4">
    <location>
        <begin position="49"/>
        <end position="220"/>
    </location>
</feature>
<organism evidence="5 6">
    <name type="scientific">Catenovulum adriaticum</name>
    <dbReference type="NCBI Taxonomy" id="2984846"/>
    <lineage>
        <taxon>Bacteria</taxon>
        <taxon>Pseudomonadati</taxon>
        <taxon>Pseudomonadota</taxon>
        <taxon>Gammaproteobacteria</taxon>
        <taxon>Alteromonadales</taxon>
        <taxon>Alteromonadaceae</taxon>
        <taxon>Catenovulum</taxon>
    </lineage>
</organism>
<evidence type="ECO:0000256" key="2">
    <source>
        <dbReference type="ARBA" id="ARBA00023002"/>
    </source>
</evidence>
<evidence type="ECO:0000313" key="6">
    <source>
        <dbReference type="Proteomes" id="UP001163726"/>
    </source>
</evidence>
<comment type="pathway">
    <text evidence="3">Sulfur metabolism; hydrogen sulfide biosynthesis; sulfite from sulfate: step 3/3.</text>
</comment>
<dbReference type="RefSeq" id="WP_268073339.1">
    <property type="nucleotide sequence ID" value="NZ_CP109965.1"/>
</dbReference>
<keyword evidence="2 3" id="KW-0560">Oxidoreductase</keyword>
<dbReference type="CDD" id="cd23945">
    <property type="entry name" value="PAPS_reductase"/>
    <property type="match status" value="1"/>
</dbReference>
<dbReference type="InterPro" id="IPR002500">
    <property type="entry name" value="PAPS_reduct_dom"/>
</dbReference>
<dbReference type="Pfam" id="PF01507">
    <property type="entry name" value="PAPS_reduct"/>
    <property type="match status" value="1"/>
</dbReference>
<dbReference type="PANTHER" id="PTHR46509">
    <property type="entry name" value="PHOSPHOADENOSINE PHOSPHOSULFATE REDUCTASE"/>
    <property type="match status" value="1"/>
</dbReference>
<protein>
    <recommendedName>
        <fullName evidence="3">Phosphoadenosine 5'-phosphosulfate reductase</fullName>
        <shortName evidence="3">PAPS reductase</shortName>
        <ecNumber evidence="3">1.8.4.8</ecNumber>
    </recommendedName>
    <alternativeName>
        <fullName evidence="3">3'-phosphoadenylylsulfate reductase</fullName>
    </alternativeName>
    <alternativeName>
        <fullName evidence="3">PAPS reductase, thioredoxin dependent</fullName>
    </alternativeName>
    <alternativeName>
        <fullName evidence="3">PAPS sulfotransferase</fullName>
    </alternativeName>
    <alternativeName>
        <fullName evidence="3">PAdoPS reductase</fullName>
    </alternativeName>
</protein>
<comment type="similarity">
    <text evidence="1 3">Belongs to the PAPS reductase family. CysH subfamily.</text>
</comment>
<evidence type="ECO:0000313" key="5">
    <source>
        <dbReference type="EMBL" id="WAJ69147.1"/>
    </source>
</evidence>
<dbReference type="InterPro" id="IPR011800">
    <property type="entry name" value="PAPS_reductase_CysH"/>
</dbReference>
<dbReference type="Proteomes" id="UP001163726">
    <property type="component" value="Chromosome"/>
</dbReference>
<dbReference type="HAMAP" id="MF_00063">
    <property type="entry name" value="CysH"/>
    <property type="match status" value="1"/>
</dbReference>
<name>A0ABY7AK71_9ALTE</name>
<comment type="subcellular location">
    <subcellularLocation>
        <location evidence="3">Cytoplasm</location>
    </subcellularLocation>
</comment>
<dbReference type="Gene3D" id="3.40.50.620">
    <property type="entry name" value="HUPs"/>
    <property type="match status" value="1"/>
</dbReference>
<keyword evidence="3" id="KW-0963">Cytoplasm</keyword>
<evidence type="ECO:0000256" key="1">
    <source>
        <dbReference type="ARBA" id="ARBA00009732"/>
    </source>
</evidence>
<evidence type="ECO:0000259" key="4">
    <source>
        <dbReference type="Pfam" id="PF01507"/>
    </source>
</evidence>
<feature type="active site" description="Nucleophile; cysteine thiosulfonate intermediate" evidence="3">
    <location>
        <position position="239"/>
    </location>
</feature>
<accession>A0ABY7AK71</accession>
<dbReference type="NCBIfam" id="TIGR00434">
    <property type="entry name" value="cysH"/>
    <property type="match status" value="1"/>
</dbReference>
<dbReference type="SUPFAM" id="SSF52402">
    <property type="entry name" value="Adenine nucleotide alpha hydrolases-like"/>
    <property type="match status" value="1"/>
</dbReference>
<keyword evidence="6" id="KW-1185">Reference proteome</keyword>
<dbReference type="EC" id="1.8.4.8" evidence="3"/>